<dbReference type="RefSeq" id="WP_268043689.1">
    <property type="nucleotide sequence ID" value="NZ_CP104064.1"/>
</dbReference>
<keyword evidence="2" id="KW-0614">Plasmid</keyword>
<dbReference type="EMBL" id="CP104065">
    <property type="protein sequence ID" value="WAH39376.1"/>
    <property type="molecule type" value="Genomic_DNA"/>
</dbReference>
<dbReference type="Gene3D" id="3.20.20.80">
    <property type="entry name" value="Glycosidases"/>
    <property type="match status" value="1"/>
</dbReference>
<accession>A0ABY6Z958</accession>
<reference evidence="2" key="1">
    <citation type="submission" date="2022-08" db="EMBL/GenBank/DDBJ databases">
        <title>Alicyclobacillus dauci DSM2870, complete genome.</title>
        <authorList>
            <person name="Wang Q."/>
            <person name="Cai R."/>
            <person name="Wang Z."/>
        </authorList>
    </citation>
    <scope>NUCLEOTIDE SEQUENCE</scope>
    <source>
        <strain evidence="2">DSM 28700</strain>
        <plasmid evidence="2">unnamed1</plasmid>
    </source>
</reference>
<evidence type="ECO:0000313" key="1">
    <source>
        <dbReference type="EMBL" id="WAH36358.1"/>
    </source>
</evidence>
<protein>
    <submittedName>
        <fullName evidence="2">Family 10 glycosylhydrolase</fullName>
    </submittedName>
</protein>
<name>A0ABY6Z958_9BACL</name>
<evidence type="ECO:0000313" key="2">
    <source>
        <dbReference type="EMBL" id="WAH39376.1"/>
    </source>
</evidence>
<evidence type="ECO:0000313" key="3">
    <source>
        <dbReference type="Proteomes" id="UP001164803"/>
    </source>
</evidence>
<sequence length="395" mass="45874">MIRSMWTYPWDVLDIGKERVYGDLFDIAKLNSISLAMSYHAGRFVQPRSPKRKVYFPEDGTLYFHVTPELYEGQLIQPRTVSYVDECDALIRQLSNDRREKGFRLSSWFVCLHNTRIGMEYPEVTVVNAFGDHYYYNQCPSNPATRTYITTVLKDLTTNYEIDAVELESLSFMGFPHEFHHEKDGIGLNDYEQFLLSLCFCNSCRERAEQEGVQFEAVRKYVQDELLVTFERDIPQPIDPEFYSKGMNFFQDNEPFYKFLKWRNGVVTSLTREVREAVHPRTDVIFLSLVTDTAWTIGVDVNEISKVCDAVLVCCYDTDARQVGIDTKTSRDTVESSTPLLTGFRVFYPEVHSKDELIDKIRKTIENGTNGINFYNYGLIPESRLKWIGATFEVD</sequence>
<keyword evidence="3" id="KW-1185">Reference proteome</keyword>
<dbReference type="Proteomes" id="UP001164803">
    <property type="component" value="Chromosome"/>
</dbReference>
<organism evidence="2 3">
    <name type="scientific">Alicyclobacillus dauci</name>
    <dbReference type="NCBI Taxonomy" id="1475485"/>
    <lineage>
        <taxon>Bacteria</taxon>
        <taxon>Bacillati</taxon>
        <taxon>Bacillota</taxon>
        <taxon>Bacilli</taxon>
        <taxon>Bacillales</taxon>
        <taxon>Alicyclobacillaceae</taxon>
        <taxon>Alicyclobacillus</taxon>
    </lineage>
</organism>
<gene>
    <name evidence="1" type="ORF">NZD86_19340</name>
    <name evidence="2" type="ORF">NZD86_23725</name>
</gene>
<proteinExistence type="predicted"/>
<dbReference type="Proteomes" id="UP001164803">
    <property type="component" value="Plasmid unnamed1"/>
</dbReference>
<dbReference type="EMBL" id="CP104064">
    <property type="protein sequence ID" value="WAH36358.1"/>
    <property type="molecule type" value="Genomic_DNA"/>
</dbReference>
<geneLocation type="plasmid" evidence="2 3">
    <name>unnamed1</name>
</geneLocation>